<reference evidence="1" key="1">
    <citation type="submission" date="2021-08" db="EMBL/GenBank/DDBJ databases">
        <authorList>
            <person name="Yaryura P.M."/>
            <person name="Bianco M.I."/>
            <person name="Morais C."/>
            <person name="Setubal J.C."/>
        </authorList>
    </citation>
    <scope>NUCLEOTIDE SEQUENCE</scope>
    <source>
        <strain evidence="1">AP1</strain>
    </source>
</reference>
<protein>
    <submittedName>
        <fullName evidence="1">Uncharacterized protein</fullName>
    </submittedName>
</protein>
<dbReference type="Proteomes" id="UP001209279">
    <property type="component" value="Chromosome"/>
</dbReference>
<evidence type="ECO:0000313" key="1">
    <source>
        <dbReference type="EMBL" id="UXZ46325.1"/>
    </source>
</evidence>
<proteinExistence type="predicted"/>
<name>A0AAJ5MM42_9PSED</name>
<evidence type="ECO:0000313" key="2">
    <source>
        <dbReference type="Proteomes" id="UP001209279"/>
    </source>
</evidence>
<dbReference type="EMBL" id="CP083803">
    <property type="protein sequence ID" value="UXZ46325.1"/>
    <property type="molecule type" value="Genomic_DNA"/>
</dbReference>
<dbReference type="AlphaFoldDB" id="A0AAJ5MM42"/>
<sequence length="112" mass="12738">MQYESLSIILQRSAIAYWWRRIQYRTGRIQYGRCRNWIFPPPYLGFCVALPLENGARKARAAAALLDKSTSVADGEGLGKSPMMRAFKAARLFQPSSCSALRLARRDKPSKR</sequence>
<accession>A0AAJ5MM42</accession>
<dbReference type="RefSeq" id="WP_146229501.1">
    <property type="nucleotide sequence ID" value="NZ_CP083803.1"/>
</dbReference>
<gene>
    <name evidence="1" type="ORF">K7K07_04825</name>
</gene>
<organism evidence="1 2">
    <name type="scientific">Pseudomonas soli</name>
    <dbReference type="NCBI Taxonomy" id="1306993"/>
    <lineage>
        <taxon>Bacteria</taxon>
        <taxon>Pseudomonadati</taxon>
        <taxon>Pseudomonadota</taxon>
        <taxon>Gammaproteobacteria</taxon>
        <taxon>Pseudomonadales</taxon>
        <taxon>Pseudomonadaceae</taxon>
        <taxon>Pseudomonas</taxon>
    </lineage>
</organism>